<gene>
    <name evidence="2" type="ORF">NBG84_03860</name>
</gene>
<evidence type="ECO:0000256" key="1">
    <source>
        <dbReference type="SAM" id="Phobius"/>
    </source>
</evidence>
<accession>A0ABT0UH76</accession>
<keyword evidence="1" id="KW-1133">Transmembrane helix</keyword>
<reference evidence="2" key="1">
    <citation type="submission" date="2022-06" db="EMBL/GenBank/DDBJ databases">
        <title>Genome public.</title>
        <authorList>
            <person name="Sun Q."/>
        </authorList>
    </citation>
    <scope>NUCLEOTIDE SEQUENCE</scope>
    <source>
        <strain evidence="2">CWNU-1</strain>
    </source>
</reference>
<evidence type="ECO:0000313" key="2">
    <source>
        <dbReference type="EMBL" id="MCM2387455.1"/>
    </source>
</evidence>
<organism evidence="2 3">
    <name type="scientific">Streptomyces albipurpureus</name>
    <dbReference type="NCBI Taxonomy" id="2897419"/>
    <lineage>
        <taxon>Bacteria</taxon>
        <taxon>Bacillati</taxon>
        <taxon>Actinomycetota</taxon>
        <taxon>Actinomycetes</taxon>
        <taxon>Kitasatosporales</taxon>
        <taxon>Streptomycetaceae</taxon>
        <taxon>Streptomyces</taxon>
    </lineage>
</organism>
<protein>
    <recommendedName>
        <fullName evidence="4">Secreted protein</fullName>
    </recommendedName>
</protein>
<sequence length="117" mass="12805">MNILSESLPELLGAVGSAGVVGLIAWCVRNGHRRRLSTPDAHGATDPAVSYRSIRRYTLLGTSDVDSGPIQVASTRQAGTIMVWQIGARNERFELTNVYLDDGTFAAEPVERYEDNR</sequence>
<keyword evidence="3" id="KW-1185">Reference proteome</keyword>
<dbReference type="Proteomes" id="UP001431429">
    <property type="component" value="Unassembled WGS sequence"/>
</dbReference>
<keyword evidence="1" id="KW-0472">Membrane</keyword>
<dbReference type="EMBL" id="JAMQAW010000003">
    <property type="protein sequence ID" value="MCM2387455.1"/>
    <property type="molecule type" value="Genomic_DNA"/>
</dbReference>
<name>A0ABT0UH76_9ACTN</name>
<comment type="caution">
    <text evidence="2">The sequence shown here is derived from an EMBL/GenBank/DDBJ whole genome shotgun (WGS) entry which is preliminary data.</text>
</comment>
<proteinExistence type="predicted"/>
<keyword evidence="1" id="KW-0812">Transmembrane</keyword>
<feature type="transmembrane region" description="Helical" evidence="1">
    <location>
        <begin position="12"/>
        <end position="28"/>
    </location>
</feature>
<dbReference type="RefSeq" id="WP_250917818.1">
    <property type="nucleotide sequence ID" value="NZ_JAMQAW010000003.1"/>
</dbReference>
<evidence type="ECO:0000313" key="3">
    <source>
        <dbReference type="Proteomes" id="UP001431429"/>
    </source>
</evidence>
<evidence type="ECO:0008006" key="4">
    <source>
        <dbReference type="Google" id="ProtNLM"/>
    </source>
</evidence>